<dbReference type="Pfam" id="PF07635">
    <property type="entry name" value="PSCyt1"/>
    <property type="match status" value="1"/>
</dbReference>
<dbReference type="GO" id="GO:0020037">
    <property type="term" value="F:heme binding"/>
    <property type="evidence" value="ECO:0007669"/>
    <property type="project" value="InterPro"/>
</dbReference>
<dbReference type="InterPro" id="IPR011478">
    <property type="entry name" value="DUF1585"/>
</dbReference>
<dbReference type="OrthoDB" id="1524066at2"/>
<keyword evidence="1" id="KW-0472">Membrane</keyword>
<dbReference type="PANTHER" id="PTHR35889">
    <property type="entry name" value="CYCLOINULO-OLIGOSACCHARIDE FRUCTANOTRANSFERASE-RELATED"/>
    <property type="match status" value="1"/>
</dbReference>
<dbReference type="Pfam" id="PF07637">
    <property type="entry name" value="PSD5"/>
    <property type="match status" value="1"/>
</dbReference>
<evidence type="ECO:0000259" key="3">
    <source>
        <dbReference type="Pfam" id="PF07626"/>
    </source>
</evidence>
<name>A0A090VDU6_9FLAO</name>
<dbReference type="InterPro" id="IPR013042">
    <property type="entry name" value="DUF1592"/>
</dbReference>
<evidence type="ECO:0000259" key="7">
    <source>
        <dbReference type="Pfam" id="PF07637"/>
    </source>
</evidence>
<reference evidence="9 10" key="1">
    <citation type="journal article" date="2014" name="Genome Announc.">
        <title>Draft Genome Sequences of Marine Flavobacterium Algibacter lectus Strains SS8 and NR4.</title>
        <authorList>
            <person name="Takatani N."/>
            <person name="Nakanishi M."/>
            <person name="Meirelles P."/>
            <person name="Mino S."/>
            <person name="Suda W."/>
            <person name="Oshima K."/>
            <person name="Hattori M."/>
            <person name="Ohkuma M."/>
            <person name="Hosokawa M."/>
            <person name="Miyashita K."/>
            <person name="Thompson F.L."/>
            <person name="Niwa A."/>
            <person name="Sawabe T."/>
            <person name="Sawabe T."/>
        </authorList>
    </citation>
    <scope>NUCLEOTIDE SEQUENCE [LARGE SCALE GENOMIC DNA]</scope>
    <source>
        <strain evidence="9 10">JCM 19300</strain>
    </source>
</reference>
<evidence type="ECO:0000259" key="8">
    <source>
        <dbReference type="Pfam" id="PF09990"/>
    </source>
</evidence>
<comment type="caution">
    <text evidence="9">The sequence shown here is derived from an EMBL/GenBank/DDBJ whole genome shotgun (WGS) entry which is preliminary data.</text>
</comment>
<keyword evidence="1" id="KW-1133">Transmembrane helix</keyword>
<evidence type="ECO:0000259" key="4">
    <source>
        <dbReference type="Pfam" id="PF07627"/>
    </source>
</evidence>
<evidence type="ECO:0000313" key="9">
    <source>
        <dbReference type="EMBL" id="GAL61529.1"/>
    </source>
</evidence>
<dbReference type="RefSeq" id="WP_042503397.1">
    <property type="nucleotide sequence ID" value="NZ_BBNQ01000003.1"/>
</dbReference>
<feature type="domain" description="DUF2231" evidence="8">
    <location>
        <begin position="38"/>
        <end position="162"/>
    </location>
</feature>
<evidence type="ECO:0000259" key="5">
    <source>
        <dbReference type="Pfam" id="PF07631"/>
    </source>
</evidence>
<dbReference type="Gene3D" id="1.10.760.10">
    <property type="entry name" value="Cytochrome c-like domain"/>
    <property type="match status" value="1"/>
</dbReference>
<dbReference type="InterPro" id="IPR013036">
    <property type="entry name" value="DUF1587"/>
</dbReference>
<dbReference type="InterPro" id="IPR036909">
    <property type="entry name" value="Cyt_c-like_dom_sf"/>
</dbReference>
<evidence type="ECO:0000259" key="6">
    <source>
        <dbReference type="Pfam" id="PF07635"/>
    </source>
</evidence>
<organism evidence="9 10">
    <name type="scientific">Algibacter lectus</name>
    <dbReference type="NCBI Taxonomy" id="221126"/>
    <lineage>
        <taxon>Bacteria</taxon>
        <taxon>Pseudomonadati</taxon>
        <taxon>Bacteroidota</taxon>
        <taxon>Flavobacteriia</taxon>
        <taxon>Flavobacteriales</taxon>
        <taxon>Flavobacteriaceae</taxon>
        <taxon>Algibacter</taxon>
    </lineage>
</organism>
<feature type="domain" description="DUF1592" evidence="5">
    <location>
        <begin position="869"/>
        <end position="992"/>
    </location>
</feature>
<feature type="transmembrane region" description="Helical" evidence="1">
    <location>
        <begin position="74"/>
        <end position="94"/>
    </location>
</feature>
<evidence type="ECO:0000259" key="2">
    <source>
        <dbReference type="Pfam" id="PF07624"/>
    </source>
</evidence>
<dbReference type="Pfam" id="PF07626">
    <property type="entry name" value="PSD3"/>
    <property type="match status" value="1"/>
</dbReference>
<dbReference type="SUPFAM" id="SSF46626">
    <property type="entry name" value="Cytochrome c"/>
    <property type="match status" value="1"/>
</dbReference>
<feature type="domain" description="DUF1595" evidence="7">
    <location>
        <begin position="794"/>
        <end position="854"/>
    </location>
</feature>
<gene>
    <name evidence="9" type="ORF">JCM19300_1352</name>
</gene>
<feature type="transmembrane region" description="Helical" evidence="1">
    <location>
        <begin position="106"/>
        <end position="124"/>
    </location>
</feature>
<feature type="domain" description="DUF1588" evidence="4">
    <location>
        <begin position="1011"/>
        <end position="1108"/>
    </location>
</feature>
<evidence type="ECO:0000313" key="10">
    <source>
        <dbReference type="Proteomes" id="UP000029644"/>
    </source>
</evidence>
<dbReference type="Pfam" id="PF07624">
    <property type="entry name" value="PSD2"/>
    <property type="match status" value="1"/>
</dbReference>
<feature type="domain" description="DUF1585" evidence="2">
    <location>
        <begin position="1123"/>
        <end position="1197"/>
    </location>
</feature>
<dbReference type="Pfam" id="PF07627">
    <property type="entry name" value="PSCyt3"/>
    <property type="match status" value="1"/>
</dbReference>
<dbReference type="InterPro" id="IPR013043">
    <property type="entry name" value="DUF1595"/>
</dbReference>
<evidence type="ECO:0000256" key="1">
    <source>
        <dbReference type="SAM" id="Phobius"/>
    </source>
</evidence>
<feature type="domain" description="DUF1587" evidence="3">
    <location>
        <begin position="301"/>
        <end position="365"/>
    </location>
</feature>
<dbReference type="Pfam" id="PF07631">
    <property type="entry name" value="PSD4"/>
    <property type="match status" value="1"/>
</dbReference>
<dbReference type="PANTHER" id="PTHR35889:SF3">
    <property type="entry name" value="F-BOX DOMAIN-CONTAINING PROTEIN"/>
    <property type="match status" value="1"/>
</dbReference>
<keyword evidence="1" id="KW-0812">Transmembrane</keyword>
<feature type="transmembrane region" description="Helical" evidence="1">
    <location>
        <begin position="41"/>
        <end position="62"/>
    </location>
</feature>
<dbReference type="InterPro" id="IPR019251">
    <property type="entry name" value="DUF2231_TM"/>
</dbReference>
<sequence length="1211" mass="137170">MKRTLLIAIVFTIVLFGLFLIPLDGEVENTFVFFLGRFHPIILHLPIGALIVLFFMEIINSFRPELNLDSACKLLLWFSVFSIIPTLILGFLLASSGHYNEDVLGFHKWLGWFTALIAVWLLVVRQKSVNKEENKVSKSYKIFLFINVVLLSLTGHYGGSLTHGSTYLTKHMPSGLKAVLGVDANGGDYIALNTESDSTSQEAVDFKTKVQPIIETYCYECHGADKQKGDVRLDVLHWDMINGHDAEGWHSALDMINSGEMPPKEEPQLKDEERRAVVDWMTENLEKAAIAKNNANKGVMRRLTKKQYTNTLNELLGVNVNFGDVLPDDGKSEMGYSNNGSILQTSALHIDYYQKIAREALDKAIVFGEKPEAKRYKVTLGKNIGDGKTGAEYGGYQTAAISNKDLRVDILNNEGNPIENTSTKQKDTIKRLKNKIGIGMRGSASNRYSVVAEGMLLNSALPAREVTPKSWQGPSPNLKLLVKEDFPRTGDFVFRVEASKGYLSESVERLIDLRKVEPARKTSKAVRISAKDIKKAKGFVLKDNRWLISENVATNVKTQFKYHVPKSGIYQVDLIHPYVSEDAMPSYQLSLLGNNKEGRVGERLYMDKSLVNADEIITPVTLAYLSEGEHKAYIGGKFFVGFSDIVLTPIPEDDPLPKILAEEAERNNLKYADVNPSIQVFAGARTDDGMDYKTFGESVEVTASMGEYQMFEFKGRLENLPIPLGSAQVSGDLANILTVGLWNNHLVKDGSFNGPPLLVKSVEFEAPYNPVWPPNSHTQLFFDSPNKANAELYTEEVLTSFMERAFRRPLNDGELNRYMDFWRSVKDDFDRYEDGVKEVMVAVLCSPNFIYLFEPEVPEDDKSKKSTDEFYLASQLSYFLWNSPPDEKLNNLASTGDLYDELPEQIERMVDDERITRMIHSFSYEWLRLDRHKSMDTDVGMYRDYTRFVKEDMFKETYEFIQHILKNDLSIMNFIDSDFAMLNQNLAEFYGIDGVKGNEFRPVTLPKEEHRGGLLSQGSFLNGHSDGVQAHPIKRAVWLKEKILGDSPPPPPPNVPELATDTPGFEKMTLKEQLFLHRNKTSCLDCHHKIDPFGVVFENYDAVGRYQTIAKGKPIDVKSKLPDGTEIEGVQGIKDYILRMKQDDFTRALVENIYAYALGRDVSFADQKEIDRIVEEVIEDDYRFKTVIEQVVLSPSFYKKEQSWFNKIFGS</sequence>
<dbReference type="InterPro" id="IPR013039">
    <property type="entry name" value="DUF1588"/>
</dbReference>
<dbReference type="EMBL" id="BBNQ01000003">
    <property type="protein sequence ID" value="GAL61529.1"/>
    <property type="molecule type" value="Genomic_DNA"/>
</dbReference>
<evidence type="ECO:0008006" key="11">
    <source>
        <dbReference type="Google" id="ProtNLM"/>
    </source>
</evidence>
<protein>
    <recommendedName>
        <fullName evidence="11">Cytochrome c domain-containing protein</fullName>
    </recommendedName>
</protein>
<proteinExistence type="predicted"/>
<dbReference type="InterPro" id="IPR011429">
    <property type="entry name" value="Cyt_c_Planctomycete-type"/>
</dbReference>
<dbReference type="AlphaFoldDB" id="A0A090VDU6"/>
<dbReference type="GO" id="GO:0009055">
    <property type="term" value="F:electron transfer activity"/>
    <property type="evidence" value="ECO:0007669"/>
    <property type="project" value="InterPro"/>
</dbReference>
<accession>A0A090VDU6</accession>
<dbReference type="Proteomes" id="UP000029644">
    <property type="component" value="Unassembled WGS sequence"/>
</dbReference>
<dbReference type="Pfam" id="PF09990">
    <property type="entry name" value="DUF2231"/>
    <property type="match status" value="1"/>
</dbReference>
<feature type="transmembrane region" description="Helical" evidence="1">
    <location>
        <begin position="140"/>
        <end position="159"/>
    </location>
</feature>
<feature type="domain" description="Cytochrome C Planctomycete-type" evidence="6">
    <location>
        <begin position="218"/>
        <end position="265"/>
    </location>
</feature>